<reference evidence="2 3" key="1">
    <citation type="submission" date="2024-11" db="EMBL/GenBank/DDBJ databases">
        <title>Chromosome-level genome assembly of Eucalyptus globulus Labill. provides insights into its genome evolution.</title>
        <authorList>
            <person name="Li X."/>
        </authorList>
    </citation>
    <scope>NUCLEOTIDE SEQUENCE [LARGE SCALE GENOMIC DNA]</scope>
    <source>
        <strain evidence="2">CL2024</strain>
        <tissue evidence="2">Fresh tender leaves</tissue>
    </source>
</reference>
<evidence type="ECO:0000313" key="2">
    <source>
        <dbReference type="EMBL" id="KAL3750468.1"/>
    </source>
</evidence>
<comment type="caution">
    <text evidence="2">The sequence shown here is derived from an EMBL/GenBank/DDBJ whole genome shotgun (WGS) entry which is preliminary data.</text>
</comment>
<dbReference type="Gene3D" id="2.60.210.10">
    <property type="entry name" value="Apoptosis, Tumor Necrosis Factor Receptor Associated Protein 2, Chain A"/>
    <property type="match status" value="2"/>
</dbReference>
<dbReference type="InterPro" id="IPR008974">
    <property type="entry name" value="TRAF-like"/>
</dbReference>
<dbReference type="SMART" id="SM00061">
    <property type="entry name" value="MATH"/>
    <property type="match status" value="2"/>
</dbReference>
<protein>
    <recommendedName>
        <fullName evidence="1">MATH domain-containing protein</fullName>
    </recommendedName>
</protein>
<dbReference type="PANTHER" id="PTHR46162">
    <property type="entry name" value="TRAF-LIKE FAMILY PROTEIN"/>
    <property type="match status" value="1"/>
</dbReference>
<dbReference type="InterPro" id="IPR002083">
    <property type="entry name" value="MATH/TRAF_dom"/>
</dbReference>
<gene>
    <name evidence="2" type="ORF">ACJRO7_011469</name>
</gene>
<dbReference type="PROSITE" id="PS50144">
    <property type="entry name" value="MATH"/>
    <property type="match status" value="2"/>
</dbReference>
<dbReference type="Pfam" id="PF22486">
    <property type="entry name" value="MATH_2"/>
    <property type="match status" value="2"/>
</dbReference>
<proteinExistence type="predicted"/>
<accession>A0ABD3LFC4</accession>
<keyword evidence="3" id="KW-1185">Reference proteome</keyword>
<dbReference type="CDD" id="cd00121">
    <property type="entry name" value="MATH"/>
    <property type="match status" value="2"/>
</dbReference>
<dbReference type="AlphaFoldDB" id="A0ABD3LFC4"/>
<feature type="domain" description="MATH" evidence="1">
    <location>
        <begin position="189"/>
        <end position="315"/>
    </location>
</feature>
<organism evidence="2 3">
    <name type="scientific">Eucalyptus globulus</name>
    <name type="common">Tasmanian blue gum</name>
    <dbReference type="NCBI Taxonomy" id="34317"/>
    <lineage>
        <taxon>Eukaryota</taxon>
        <taxon>Viridiplantae</taxon>
        <taxon>Streptophyta</taxon>
        <taxon>Embryophyta</taxon>
        <taxon>Tracheophyta</taxon>
        <taxon>Spermatophyta</taxon>
        <taxon>Magnoliopsida</taxon>
        <taxon>eudicotyledons</taxon>
        <taxon>Gunneridae</taxon>
        <taxon>Pentapetalae</taxon>
        <taxon>rosids</taxon>
        <taxon>malvids</taxon>
        <taxon>Myrtales</taxon>
        <taxon>Myrtaceae</taxon>
        <taxon>Myrtoideae</taxon>
        <taxon>Eucalypteae</taxon>
        <taxon>Eucalyptus</taxon>
    </lineage>
</organism>
<evidence type="ECO:0000313" key="3">
    <source>
        <dbReference type="Proteomes" id="UP001634007"/>
    </source>
</evidence>
<dbReference type="SUPFAM" id="SSF49599">
    <property type="entry name" value="TRAF domain-like"/>
    <property type="match status" value="2"/>
</dbReference>
<name>A0ABD3LFC4_EUCGL</name>
<sequence>MGSPEFDDLQVIDLLPCVSFAGIERMVSATPPAQYVVKIQSYSSLSKNSVGKYESGVFEAGGYKWKLVLYPNGNKSKNVKDHVSLYLSMVETSSLPSGWEVHALVRFFLRDQDKDNYLIIQDAMRKEWHFHGMKLECGFDQFIPLKTLNDAQNGYLMDDTCVFGAEVSVTKEKSTGQGENLLMIKGAISQKHVWKVDNFWKLDKEFYDSKVFMAGNYKWKIRLYPNGKGSGLEGFVSLYLVSADTDTLPPGTKVFAGFSLRVMDQLQGNNVTGNANHWFSASDQQQGWGKFISHISVRHLYGYLTNDACLVEAEVTVLGVLNAL</sequence>
<evidence type="ECO:0000259" key="1">
    <source>
        <dbReference type="PROSITE" id="PS50144"/>
    </source>
</evidence>
<dbReference type="PANTHER" id="PTHR46162:SF2">
    <property type="entry name" value="ANKYRIN REPEAT-CONTAINING PROTEIN-RELATED"/>
    <property type="match status" value="1"/>
</dbReference>
<dbReference type="Proteomes" id="UP001634007">
    <property type="component" value="Unassembled WGS sequence"/>
</dbReference>
<dbReference type="EMBL" id="JBJKBG010000002">
    <property type="protein sequence ID" value="KAL3750468.1"/>
    <property type="molecule type" value="Genomic_DNA"/>
</dbReference>
<feature type="domain" description="MATH" evidence="1">
    <location>
        <begin position="32"/>
        <end position="167"/>
    </location>
</feature>